<dbReference type="InterPro" id="IPR002772">
    <property type="entry name" value="Glyco_hydro_3_C"/>
</dbReference>
<dbReference type="Proteomes" id="UP000198806">
    <property type="component" value="Unassembled WGS sequence"/>
</dbReference>
<dbReference type="InterPro" id="IPR036962">
    <property type="entry name" value="Glyco_hydro_3_N_sf"/>
</dbReference>
<dbReference type="InterPro" id="IPR019800">
    <property type="entry name" value="Glyco_hydro_3_AS"/>
</dbReference>
<dbReference type="PROSITE" id="PS00775">
    <property type="entry name" value="GLYCOSYL_HYDROL_F3"/>
    <property type="match status" value="1"/>
</dbReference>
<feature type="domain" description="Fibronectin type III-like" evidence="5">
    <location>
        <begin position="324"/>
        <end position="400"/>
    </location>
</feature>
<evidence type="ECO:0000313" key="7">
    <source>
        <dbReference type="Proteomes" id="UP000198806"/>
    </source>
</evidence>
<dbReference type="InterPro" id="IPR017853">
    <property type="entry name" value="GH"/>
</dbReference>
<dbReference type="PRINTS" id="PR00133">
    <property type="entry name" value="GLHYDRLASE3"/>
</dbReference>
<organism evidence="6 7">
    <name type="scientific">Anaerocolumna aminovalerica</name>
    <dbReference type="NCBI Taxonomy" id="1527"/>
    <lineage>
        <taxon>Bacteria</taxon>
        <taxon>Bacillati</taxon>
        <taxon>Bacillota</taxon>
        <taxon>Clostridia</taxon>
        <taxon>Lachnospirales</taxon>
        <taxon>Lachnospiraceae</taxon>
        <taxon>Anaerocolumna</taxon>
    </lineage>
</organism>
<accession>A0A1I5HQ10</accession>
<evidence type="ECO:0000313" key="6">
    <source>
        <dbReference type="EMBL" id="SFO50398.1"/>
    </source>
</evidence>
<dbReference type="InterPro" id="IPR026891">
    <property type="entry name" value="Fn3-like"/>
</dbReference>
<sequence length="933" mass="103292">MADKQTIGIPLKGFAEFSRKVAAEGAVLLKNDGQILPLQKGDSISIFGRTQINYYRSGTGSGGAVHVAYTTNLLDGLRSKKLISVNEELASVYETWLEENPFDNGGGAWAAEPWNQKEMPLTEKAVSTAGVKSNKAVVVIGRTAGEDKDNEDAPGSYQLTEDEKNMLNIVANYFEKVIVVLNVPGIIDLSWINDNTYKNRIQGVLYAWQGGMEGGNAIADVLAGDVTPSGKLPDTIACSLKDYPSSNNYGGEVRNYYQEDIYVGYRYFETFCPEKVQYEFGYGLSYTEFKIVPKKVLVNDNEGKKQIEIAVEVINTGNTYAGKEVVQVYFEAPQGSLGKPKRELVAFDKTKTLQPGESQTLTLSFLINDMASYDDSGITGHKSCYVLEEGAYKIYMGNSVRNTVKLNVQDKDAYYVDKLIVAEKLEEAMAPTESFTRIKPGEQKTDGTYEITFEDVPKQTISLKERIKNNMPESMKQTGNRGISLRDVYENKASMEEFIAQLSDEELAAIVRGEGMSSPKVTPGTASAFGGITDSLYAYGIPVACSSDGPSGIRMDSGHKATQVPIGTLLAATWNKSLVEELYIMEGMELLSNNIDTLLGPGLNIHRNPLNGRNFEYFSEDPYLSGVFATAIVRGIMRGGSNGTLKHFACNNQEKARSFVDAVVSERALREVYLKGFEMAVKEGKANSVMSSYNPINGHWAASNYDLNTTILRKEWGFQGIVMTDWWAKMNDVVNGGPADKKYTNFMVRAQNDLYMVIDNNGAEINAADDNTMDSLENGSLTIGELQRNAMNICNFLMQTPAFSRGQDRKEEIKKYKASQEIQSGYKMEQTLELSLSLTLKPNGTKAERIKVVKGGIYRIVANIRSMGTNLAQTASNLLLNDEFVITIQTNGTEGRWFKQNLIKIELEEGIYELKVESVKPGMEIEWIELCRI</sequence>
<dbReference type="Gene3D" id="3.40.50.1700">
    <property type="entry name" value="Glycoside hydrolase family 3 C-terminal domain"/>
    <property type="match status" value="1"/>
</dbReference>
<evidence type="ECO:0000256" key="4">
    <source>
        <dbReference type="RuleBase" id="RU361161"/>
    </source>
</evidence>
<dbReference type="InterPro" id="IPR036881">
    <property type="entry name" value="Glyco_hydro_3_C_sf"/>
</dbReference>
<dbReference type="EMBL" id="FOWD01000033">
    <property type="protein sequence ID" value="SFO50398.1"/>
    <property type="molecule type" value="Genomic_DNA"/>
</dbReference>
<dbReference type="Pfam" id="PF14310">
    <property type="entry name" value="Fn3-like"/>
    <property type="match status" value="1"/>
</dbReference>
<evidence type="ECO:0000256" key="1">
    <source>
        <dbReference type="ARBA" id="ARBA00005336"/>
    </source>
</evidence>
<dbReference type="Pfam" id="PF01915">
    <property type="entry name" value="Glyco_hydro_3_C"/>
    <property type="match status" value="1"/>
</dbReference>
<dbReference type="InterPro" id="IPR001764">
    <property type="entry name" value="Glyco_hydro_3_N"/>
</dbReference>
<dbReference type="RefSeq" id="WP_091687793.1">
    <property type="nucleotide sequence ID" value="NZ_BAABFM010000005.1"/>
</dbReference>
<keyword evidence="4" id="KW-0326">Glycosidase</keyword>
<evidence type="ECO:0000256" key="3">
    <source>
        <dbReference type="ARBA" id="ARBA00023277"/>
    </source>
</evidence>
<comment type="similarity">
    <text evidence="1 4">Belongs to the glycosyl hydrolase 3 family.</text>
</comment>
<dbReference type="AlphaFoldDB" id="A0A1I5HQ10"/>
<dbReference type="GO" id="GO:0005975">
    <property type="term" value="P:carbohydrate metabolic process"/>
    <property type="evidence" value="ECO:0007669"/>
    <property type="project" value="InterPro"/>
</dbReference>
<dbReference type="Gene3D" id="3.20.20.300">
    <property type="entry name" value="Glycoside hydrolase, family 3, N-terminal domain"/>
    <property type="match status" value="1"/>
</dbReference>
<dbReference type="PANTHER" id="PTHR42715:SF10">
    <property type="entry name" value="BETA-GLUCOSIDASE"/>
    <property type="match status" value="1"/>
</dbReference>
<dbReference type="Pfam" id="PF00933">
    <property type="entry name" value="Glyco_hydro_3"/>
    <property type="match status" value="1"/>
</dbReference>
<dbReference type="GO" id="GO:0004553">
    <property type="term" value="F:hydrolase activity, hydrolyzing O-glycosyl compounds"/>
    <property type="evidence" value="ECO:0007669"/>
    <property type="project" value="InterPro"/>
</dbReference>
<evidence type="ECO:0000256" key="2">
    <source>
        <dbReference type="ARBA" id="ARBA00022801"/>
    </source>
</evidence>
<gene>
    <name evidence="6" type="ORF">SAMN04489757_1334</name>
</gene>
<dbReference type="InterPro" id="IPR013783">
    <property type="entry name" value="Ig-like_fold"/>
</dbReference>
<keyword evidence="3" id="KW-0119">Carbohydrate metabolism</keyword>
<dbReference type="PANTHER" id="PTHR42715">
    <property type="entry name" value="BETA-GLUCOSIDASE"/>
    <property type="match status" value="1"/>
</dbReference>
<dbReference type="OrthoDB" id="98455at2"/>
<keyword evidence="2 4" id="KW-0378">Hydrolase</keyword>
<dbReference type="InterPro" id="IPR050288">
    <property type="entry name" value="Cellulose_deg_GH3"/>
</dbReference>
<keyword evidence="7" id="KW-1185">Reference proteome</keyword>
<reference evidence="6 7" key="1">
    <citation type="submission" date="2016-10" db="EMBL/GenBank/DDBJ databases">
        <authorList>
            <person name="de Groot N.N."/>
        </authorList>
    </citation>
    <scope>NUCLEOTIDE SEQUENCE [LARGE SCALE GENOMIC DNA]</scope>
    <source>
        <strain evidence="6 7">DSM 1283</strain>
    </source>
</reference>
<evidence type="ECO:0000259" key="5">
    <source>
        <dbReference type="SMART" id="SM01217"/>
    </source>
</evidence>
<name>A0A1I5HQ10_9FIRM</name>
<protein>
    <submittedName>
        <fullName evidence="6">Beta-glucosidase</fullName>
    </submittedName>
</protein>
<dbReference type="SUPFAM" id="SSF52279">
    <property type="entry name" value="Beta-D-glucan exohydrolase, C-terminal domain"/>
    <property type="match status" value="1"/>
</dbReference>
<dbReference type="Gene3D" id="2.60.40.10">
    <property type="entry name" value="Immunoglobulins"/>
    <property type="match status" value="1"/>
</dbReference>
<dbReference type="STRING" id="1527.SAMN04489757_1334"/>
<dbReference type="SUPFAM" id="SSF51445">
    <property type="entry name" value="(Trans)glycosidases"/>
    <property type="match status" value="1"/>
</dbReference>
<proteinExistence type="inferred from homology"/>
<dbReference type="SMART" id="SM01217">
    <property type="entry name" value="Fn3_like"/>
    <property type="match status" value="1"/>
</dbReference>